<name>A0ABS4AME1_9PROT</name>
<accession>A0ABS4AME1</accession>
<organism evidence="2 3">
    <name type="scientific">Roseomonas nitratireducens</name>
    <dbReference type="NCBI Taxonomy" id="2820810"/>
    <lineage>
        <taxon>Bacteria</taxon>
        <taxon>Pseudomonadati</taxon>
        <taxon>Pseudomonadota</taxon>
        <taxon>Alphaproteobacteria</taxon>
        <taxon>Acetobacterales</taxon>
        <taxon>Roseomonadaceae</taxon>
        <taxon>Roseomonas</taxon>
    </lineage>
</organism>
<protein>
    <submittedName>
        <fullName evidence="2">DUF4214 domain-containing protein</fullName>
    </submittedName>
</protein>
<gene>
    <name evidence="2" type="ORF">J5Y09_00645</name>
</gene>
<sequence>MREIDGADLMGGSDHEFVVNLYTVILNRWPDEDGYRHHLGRIENKPEMRRRVIEDVAGSPEARNLGVVLTFRGEEPAAPSDGAGDLVATLSRLRDGLGGMDPPALADAQRLLAETVAAVGMELAARVAR</sequence>
<dbReference type="EMBL" id="JAGIYZ010000001">
    <property type="protein sequence ID" value="MBP0462404.1"/>
    <property type="molecule type" value="Genomic_DNA"/>
</dbReference>
<evidence type="ECO:0000313" key="3">
    <source>
        <dbReference type="Proteomes" id="UP000680815"/>
    </source>
</evidence>
<reference evidence="2 3" key="1">
    <citation type="submission" date="2021-03" db="EMBL/GenBank/DDBJ databases">
        <authorList>
            <person name="So Y."/>
        </authorList>
    </citation>
    <scope>NUCLEOTIDE SEQUENCE [LARGE SCALE GENOMIC DNA]</scope>
    <source>
        <strain evidence="2 3">PWR1</strain>
    </source>
</reference>
<dbReference type="RefSeq" id="WP_209349779.1">
    <property type="nucleotide sequence ID" value="NZ_JAGIYZ010000001.1"/>
</dbReference>
<dbReference type="InterPro" id="IPR025282">
    <property type="entry name" value="DUF4214"/>
</dbReference>
<evidence type="ECO:0000313" key="2">
    <source>
        <dbReference type="EMBL" id="MBP0462404.1"/>
    </source>
</evidence>
<evidence type="ECO:0000259" key="1">
    <source>
        <dbReference type="Pfam" id="PF13946"/>
    </source>
</evidence>
<dbReference type="Pfam" id="PF13946">
    <property type="entry name" value="DUF4214"/>
    <property type="match status" value="1"/>
</dbReference>
<dbReference type="Proteomes" id="UP000680815">
    <property type="component" value="Unassembled WGS sequence"/>
</dbReference>
<keyword evidence="3" id="KW-1185">Reference proteome</keyword>
<feature type="domain" description="DUF4214" evidence="1">
    <location>
        <begin position="13"/>
        <end position="64"/>
    </location>
</feature>
<proteinExistence type="predicted"/>
<comment type="caution">
    <text evidence="2">The sequence shown here is derived from an EMBL/GenBank/DDBJ whole genome shotgun (WGS) entry which is preliminary data.</text>
</comment>